<feature type="transmembrane region" description="Helical" evidence="4">
    <location>
        <begin position="45"/>
        <end position="67"/>
    </location>
</feature>
<dbReference type="Pfam" id="PF16076">
    <property type="entry name" value="Acyltransf_C"/>
    <property type="match status" value="1"/>
</dbReference>
<evidence type="ECO:0000256" key="4">
    <source>
        <dbReference type="SAM" id="Phobius"/>
    </source>
</evidence>
<dbReference type="EMBL" id="CVRI01000006">
    <property type="protein sequence ID" value="CRK88109.1"/>
    <property type="molecule type" value="Genomic_DNA"/>
</dbReference>
<dbReference type="CDD" id="cd07990">
    <property type="entry name" value="LPLAT_LCLAT1-like"/>
    <property type="match status" value="1"/>
</dbReference>
<organism evidence="6 7">
    <name type="scientific">Clunio marinus</name>
    <dbReference type="NCBI Taxonomy" id="568069"/>
    <lineage>
        <taxon>Eukaryota</taxon>
        <taxon>Metazoa</taxon>
        <taxon>Ecdysozoa</taxon>
        <taxon>Arthropoda</taxon>
        <taxon>Hexapoda</taxon>
        <taxon>Insecta</taxon>
        <taxon>Pterygota</taxon>
        <taxon>Neoptera</taxon>
        <taxon>Endopterygota</taxon>
        <taxon>Diptera</taxon>
        <taxon>Nematocera</taxon>
        <taxon>Chironomoidea</taxon>
        <taxon>Chironomidae</taxon>
        <taxon>Clunio</taxon>
    </lineage>
</organism>
<dbReference type="InterPro" id="IPR032098">
    <property type="entry name" value="Acyltransf_C"/>
</dbReference>
<dbReference type="SMART" id="SM00563">
    <property type="entry name" value="PlsC"/>
    <property type="match status" value="1"/>
</dbReference>
<reference evidence="6 7" key="1">
    <citation type="submission" date="2015-04" db="EMBL/GenBank/DDBJ databases">
        <authorList>
            <person name="Syromyatnikov M.Y."/>
            <person name="Popov V.N."/>
        </authorList>
    </citation>
    <scope>NUCLEOTIDE SEQUENCE [LARGE SCALE GENOMIC DNA]</scope>
</reference>
<evidence type="ECO:0000256" key="3">
    <source>
        <dbReference type="ARBA" id="ARBA00023315"/>
    </source>
</evidence>
<sequence length="456" mass="52996">MNIELNPLLTTSDSDSDLCKGPAVRKMPSDCFENIIKYPRAVLRILFVIVNNIYCIPTYLIWMFLLLPLRKLHPDTYYWIEGKLFHWLLANVAMWSYMAGYDMVEVGDDITPCLDQRTLVLVNHQSTADVPLLMTTFNTKQEVLPNIMWIMDKVFMYTNFGIVSIIHKDFFIGSGPRHREKALVELREHIEKAYIPRKREWMVLFPEGGFLRKRREASQRFANKNNLPVLHHVTLPRNGAMKTIIDVLGPGQDEDPAASTTPPQSMKDINKVINGDSDEFYIDNEYSNQQTPPTTPLRNAYNANNNHNNNKTVQRIISDDENLKEKIGEAEISSKKTLKYVLDITIAYPDGKPLDLPNIVTGMRRSCQTHLLYRLYRCSEVPREDEALTKWLYDRFIEKEELLDNFYNTGSFAYPSEVQPTVVHQDLLRFFLIHLFFITSSYLHFQMITMLSNQLL</sequence>
<evidence type="ECO:0000256" key="2">
    <source>
        <dbReference type="ARBA" id="ARBA00022679"/>
    </source>
</evidence>
<dbReference type="AlphaFoldDB" id="A0A1J1HJB5"/>
<evidence type="ECO:0000313" key="7">
    <source>
        <dbReference type="Proteomes" id="UP000183832"/>
    </source>
</evidence>
<dbReference type="InterPro" id="IPR002123">
    <property type="entry name" value="Plipid/glycerol_acylTrfase"/>
</dbReference>
<dbReference type="Pfam" id="PF01553">
    <property type="entry name" value="Acyltransferase"/>
    <property type="match status" value="1"/>
</dbReference>
<dbReference type="OrthoDB" id="5920068at2759"/>
<keyword evidence="4" id="KW-0472">Membrane</keyword>
<dbReference type="STRING" id="568069.A0A1J1HJB5"/>
<feature type="domain" description="Phospholipid/glycerol acyltransferase" evidence="5">
    <location>
        <begin position="118"/>
        <end position="234"/>
    </location>
</feature>
<evidence type="ECO:0000313" key="6">
    <source>
        <dbReference type="EMBL" id="CRK88109.1"/>
    </source>
</evidence>
<dbReference type="GO" id="GO:0005783">
    <property type="term" value="C:endoplasmic reticulum"/>
    <property type="evidence" value="ECO:0007669"/>
    <property type="project" value="TreeGrafter"/>
</dbReference>
<dbReference type="GO" id="GO:0036149">
    <property type="term" value="P:phosphatidylinositol acyl-chain remodeling"/>
    <property type="evidence" value="ECO:0007669"/>
    <property type="project" value="TreeGrafter"/>
</dbReference>
<evidence type="ECO:0000259" key="5">
    <source>
        <dbReference type="SMART" id="SM00563"/>
    </source>
</evidence>
<keyword evidence="3" id="KW-0012">Acyltransferase</keyword>
<keyword evidence="7" id="KW-1185">Reference proteome</keyword>
<dbReference type="Proteomes" id="UP000183832">
    <property type="component" value="Unassembled WGS sequence"/>
</dbReference>
<evidence type="ECO:0000256" key="1">
    <source>
        <dbReference type="ARBA" id="ARBA00008655"/>
    </source>
</evidence>
<keyword evidence="4" id="KW-1133">Transmembrane helix</keyword>
<dbReference type="PANTHER" id="PTHR10983">
    <property type="entry name" value="1-ACYLGLYCEROL-3-PHOSPHATE ACYLTRANSFERASE-RELATED"/>
    <property type="match status" value="1"/>
</dbReference>
<gene>
    <name evidence="6" type="ORF">CLUMA_CG001894</name>
</gene>
<keyword evidence="4" id="KW-0812">Transmembrane</keyword>
<comment type="similarity">
    <text evidence="1">Belongs to the 1-acyl-sn-glycerol-3-phosphate acyltransferase family.</text>
</comment>
<name>A0A1J1HJB5_9DIPT</name>
<dbReference type="PANTHER" id="PTHR10983:SF2">
    <property type="entry name" value="ACYL-COA:LYSOPHOSPHATIDYLGLYCEROL ACYLTRANSFERASE 1"/>
    <property type="match status" value="1"/>
</dbReference>
<dbReference type="GO" id="GO:0016746">
    <property type="term" value="F:acyltransferase activity"/>
    <property type="evidence" value="ECO:0007669"/>
    <property type="project" value="UniProtKB-KW"/>
</dbReference>
<keyword evidence="2" id="KW-0808">Transferase</keyword>
<accession>A0A1J1HJB5</accession>
<proteinExistence type="inferred from homology"/>
<dbReference type="SUPFAM" id="SSF69593">
    <property type="entry name" value="Glycerol-3-phosphate (1)-acyltransferase"/>
    <property type="match status" value="1"/>
</dbReference>
<protein>
    <submittedName>
        <fullName evidence="6">CLUMA_CG001894, isoform A</fullName>
    </submittedName>
</protein>